<evidence type="ECO:0000256" key="2">
    <source>
        <dbReference type="ARBA" id="ARBA00006250"/>
    </source>
</evidence>
<dbReference type="Pfam" id="PF00059">
    <property type="entry name" value="Lectin_C"/>
    <property type="match status" value="1"/>
</dbReference>
<keyword evidence="7" id="KW-0677">Repeat</keyword>
<dbReference type="SMART" id="SM00034">
    <property type="entry name" value="CLECT"/>
    <property type="match status" value="1"/>
</dbReference>
<dbReference type="CDD" id="cd00033">
    <property type="entry name" value="CCP"/>
    <property type="match status" value="1"/>
</dbReference>
<dbReference type="InterPro" id="IPR018378">
    <property type="entry name" value="C-type_lectin_CS"/>
</dbReference>
<dbReference type="PROSITE" id="PS50923">
    <property type="entry name" value="SUSHI"/>
    <property type="match status" value="1"/>
</dbReference>
<dbReference type="GO" id="GO:0010001">
    <property type="term" value="P:glial cell differentiation"/>
    <property type="evidence" value="ECO:0007669"/>
    <property type="project" value="TreeGrafter"/>
</dbReference>
<dbReference type="Pfam" id="PF00008">
    <property type="entry name" value="EGF"/>
    <property type="match status" value="1"/>
</dbReference>
<evidence type="ECO:0000259" key="13">
    <source>
        <dbReference type="PROSITE" id="PS50026"/>
    </source>
</evidence>
<accession>A0A8C6X724</accession>
<dbReference type="Ensembl" id="ENSNNAT00000010378.1">
    <property type="protein sequence ID" value="ENSNNAP00000009907.1"/>
    <property type="gene ID" value="ENSNNAG00000006610.1"/>
</dbReference>
<dbReference type="SUPFAM" id="SSF57535">
    <property type="entry name" value="Complement control module/SCR domain"/>
    <property type="match status" value="1"/>
</dbReference>
<reference evidence="16" key="1">
    <citation type="submission" date="2025-08" db="UniProtKB">
        <authorList>
            <consortium name="Ensembl"/>
        </authorList>
    </citation>
    <scope>IDENTIFICATION</scope>
</reference>
<dbReference type="SUPFAM" id="SSF56436">
    <property type="entry name" value="C-type lectin-like"/>
    <property type="match status" value="1"/>
</dbReference>
<proteinExistence type="inferred from homology"/>
<organism evidence="16 17">
    <name type="scientific">Naja naja</name>
    <name type="common">Indian cobra</name>
    <dbReference type="NCBI Taxonomy" id="35670"/>
    <lineage>
        <taxon>Eukaryota</taxon>
        <taxon>Metazoa</taxon>
        <taxon>Chordata</taxon>
        <taxon>Craniata</taxon>
        <taxon>Vertebrata</taxon>
        <taxon>Euteleostomi</taxon>
        <taxon>Lepidosauria</taxon>
        <taxon>Squamata</taxon>
        <taxon>Bifurcata</taxon>
        <taxon>Unidentata</taxon>
        <taxon>Episquamata</taxon>
        <taxon>Toxicofera</taxon>
        <taxon>Serpentes</taxon>
        <taxon>Colubroidea</taxon>
        <taxon>Elapidae</taxon>
        <taxon>Elapinae</taxon>
        <taxon>Naja</taxon>
    </lineage>
</organism>
<keyword evidence="17" id="KW-1185">Reference proteome</keyword>
<dbReference type="InterPro" id="IPR000436">
    <property type="entry name" value="Sushi_SCR_CCP_dom"/>
</dbReference>
<dbReference type="Proteomes" id="UP000694559">
    <property type="component" value="Unplaced"/>
</dbReference>
<reference evidence="16" key="2">
    <citation type="submission" date="2025-09" db="UniProtKB">
        <authorList>
            <consortium name="Ensembl"/>
        </authorList>
    </citation>
    <scope>IDENTIFICATION</scope>
</reference>
<evidence type="ECO:0000256" key="11">
    <source>
        <dbReference type="PROSITE-ProRule" id="PRU00076"/>
    </source>
</evidence>
<evidence type="ECO:0000256" key="5">
    <source>
        <dbReference type="ARBA" id="ARBA00022659"/>
    </source>
</evidence>
<evidence type="ECO:0000256" key="6">
    <source>
        <dbReference type="ARBA" id="ARBA00022729"/>
    </source>
</evidence>
<dbReference type="OMA" id="RIACIDR"/>
<comment type="caution">
    <text evidence="11">Lacks conserved residue(s) required for the propagation of feature annotation.</text>
</comment>
<keyword evidence="4 11" id="KW-0245">EGF-like domain</keyword>
<evidence type="ECO:0000256" key="3">
    <source>
        <dbReference type="ARBA" id="ARBA00022525"/>
    </source>
</evidence>
<feature type="disulfide bond" evidence="12">
    <location>
        <begin position="228"/>
        <end position="255"/>
    </location>
</feature>
<keyword evidence="8" id="KW-0106">Calcium</keyword>
<dbReference type="Gene3D" id="2.10.25.10">
    <property type="entry name" value="Laminin"/>
    <property type="match status" value="1"/>
</dbReference>
<evidence type="ECO:0000259" key="14">
    <source>
        <dbReference type="PROSITE" id="PS50041"/>
    </source>
</evidence>
<dbReference type="FunFam" id="2.10.70.10:FF:000003">
    <property type="entry name" value="Versican core protein"/>
    <property type="match status" value="1"/>
</dbReference>
<dbReference type="OrthoDB" id="9048619at2759"/>
<dbReference type="GeneTree" id="ENSGT00940000155971"/>
<evidence type="ECO:0000313" key="16">
    <source>
        <dbReference type="Ensembl" id="ENSNNAP00000009907.1"/>
    </source>
</evidence>
<dbReference type="FunFam" id="2.10.25.10:FF:000006">
    <property type="entry name" value="Versican core protein-like isoform 1"/>
    <property type="match status" value="1"/>
</dbReference>
<dbReference type="GO" id="GO:0045202">
    <property type="term" value="C:synapse"/>
    <property type="evidence" value="ECO:0007669"/>
    <property type="project" value="TreeGrafter"/>
</dbReference>
<comment type="similarity">
    <text evidence="2">Belongs to the true venom lectin family.</text>
</comment>
<dbReference type="SMART" id="SM00032">
    <property type="entry name" value="CCP"/>
    <property type="match status" value="1"/>
</dbReference>
<evidence type="ECO:0000313" key="17">
    <source>
        <dbReference type="Proteomes" id="UP000694559"/>
    </source>
</evidence>
<dbReference type="GO" id="GO:0001501">
    <property type="term" value="P:skeletal system development"/>
    <property type="evidence" value="ECO:0007669"/>
    <property type="project" value="TreeGrafter"/>
</dbReference>
<evidence type="ECO:0000256" key="10">
    <source>
        <dbReference type="ARBA" id="ARBA00023180"/>
    </source>
</evidence>
<keyword evidence="10" id="KW-0325">Glycoprotein</keyword>
<dbReference type="Gene3D" id="3.10.100.10">
    <property type="entry name" value="Mannose-Binding Protein A, subunit A"/>
    <property type="match status" value="1"/>
</dbReference>
<keyword evidence="5 12" id="KW-0768">Sushi</keyword>
<dbReference type="PROSITE" id="PS00615">
    <property type="entry name" value="C_TYPE_LECTIN_1"/>
    <property type="match status" value="1"/>
</dbReference>
<protein>
    <submittedName>
        <fullName evidence="16">Uncharacterized protein</fullName>
    </submittedName>
</protein>
<dbReference type="PROSITE" id="PS00010">
    <property type="entry name" value="ASX_HYDROXYL"/>
    <property type="match status" value="1"/>
</dbReference>
<dbReference type="PANTHER" id="PTHR22804">
    <property type="entry name" value="AGGRECAN/VERSICAN PROTEOGLYCAN"/>
    <property type="match status" value="1"/>
</dbReference>
<dbReference type="GO" id="GO:0072534">
    <property type="term" value="C:perineuronal net"/>
    <property type="evidence" value="ECO:0007669"/>
    <property type="project" value="TreeGrafter"/>
</dbReference>
<dbReference type="InterPro" id="IPR016187">
    <property type="entry name" value="CTDL_fold"/>
</dbReference>
<dbReference type="PROSITE" id="PS50041">
    <property type="entry name" value="C_TYPE_LECTIN_2"/>
    <property type="match status" value="1"/>
</dbReference>
<dbReference type="GO" id="GO:0005615">
    <property type="term" value="C:extracellular space"/>
    <property type="evidence" value="ECO:0007669"/>
    <property type="project" value="TreeGrafter"/>
</dbReference>
<dbReference type="FunFam" id="3.10.100.10:FF:000003">
    <property type="entry name" value="Versican core protein"/>
    <property type="match status" value="1"/>
</dbReference>
<dbReference type="GO" id="GO:0007417">
    <property type="term" value="P:central nervous system development"/>
    <property type="evidence" value="ECO:0007669"/>
    <property type="project" value="TreeGrafter"/>
</dbReference>
<evidence type="ECO:0000256" key="9">
    <source>
        <dbReference type="ARBA" id="ARBA00023157"/>
    </source>
</evidence>
<dbReference type="InterPro" id="IPR001304">
    <property type="entry name" value="C-type_lectin-like"/>
</dbReference>
<dbReference type="Pfam" id="PF00084">
    <property type="entry name" value="Sushi"/>
    <property type="match status" value="1"/>
</dbReference>
<evidence type="ECO:0000256" key="4">
    <source>
        <dbReference type="ARBA" id="ARBA00022536"/>
    </source>
</evidence>
<keyword evidence="6" id="KW-0732">Signal</keyword>
<dbReference type="Gene3D" id="2.10.70.10">
    <property type="entry name" value="Complement Module, domain 1"/>
    <property type="match status" value="1"/>
</dbReference>
<dbReference type="InterPro" id="IPR016186">
    <property type="entry name" value="C-type_lectin-like/link_sf"/>
</dbReference>
<keyword evidence="9 12" id="KW-1015">Disulfide bond</keyword>
<dbReference type="InterPro" id="IPR050691">
    <property type="entry name" value="Hyaluronan_bind_Proteoglycan"/>
</dbReference>
<comment type="subcellular location">
    <subcellularLocation>
        <location evidence="1">Secreted</location>
    </subcellularLocation>
</comment>
<evidence type="ECO:0000256" key="1">
    <source>
        <dbReference type="ARBA" id="ARBA00004613"/>
    </source>
</evidence>
<evidence type="ECO:0000256" key="12">
    <source>
        <dbReference type="PROSITE-ProRule" id="PRU00302"/>
    </source>
</evidence>
<keyword evidence="3" id="KW-0964">Secreted</keyword>
<dbReference type="PANTHER" id="PTHR22804:SF42">
    <property type="entry name" value="AGGRECAN CORE PROTEIN"/>
    <property type="match status" value="1"/>
</dbReference>
<dbReference type="InterPro" id="IPR000152">
    <property type="entry name" value="EGF-type_Asp/Asn_hydroxyl_site"/>
</dbReference>
<sequence>MCHSNPCLNGATCVDGIHTFTCLCLPSYGGNPLSLTLLASKFDLSFASFFSRNEFCFPSYPAAESENYLAECETGWNKFQGNCYKHFEEKLTWMEAEKLCRKHQSHLSSIITPEEQEFVNNNAQNYQWVGLSDRAVEDDFRWSDGHSLQYENWRPNQPDNFFAKDEDCVVMIWHEKGEWNDVPCNYHLPFTCKKGTVACGDPPAVENARHFGKKKDRYEINAMVRYQCSQGYLQRHVPIIRCQSNGQWEEPRIACIDRT</sequence>
<evidence type="ECO:0000259" key="15">
    <source>
        <dbReference type="PROSITE" id="PS50923"/>
    </source>
</evidence>
<evidence type="ECO:0000256" key="8">
    <source>
        <dbReference type="ARBA" id="ARBA00022837"/>
    </source>
</evidence>
<dbReference type="CDD" id="cd00054">
    <property type="entry name" value="EGF_CA"/>
    <property type="match status" value="1"/>
</dbReference>
<feature type="disulfide bond" evidence="12">
    <location>
        <begin position="199"/>
        <end position="242"/>
    </location>
</feature>
<dbReference type="PROSITE" id="PS50026">
    <property type="entry name" value="EGF_3"/>
    <property type="match status" value="1"/>
</dbReference>
<dbReference type="InterPro" id="IPR000742">
    <property type="entry name" value="EGF"/>
</dbReference>
<name>A0A8C6X724_NAJNA</name>
<dbReference type="InterPro" id="IPR035976">
    <property type="entry name" value="Sushi/SCR/CCP_sf"/>
</dbReference>
<evidence type="ECO:0000256" key="7">
    <source>
        <dbReference type="ARBA" id="ARBA00022737"/>
    </source>
</evidence>
<feature type="domain" description="Sushi" evidence="15">
    <location>
        <begin position="197"/>
        <end position="257"/>
    </location>
</feature>
<feature type="domain" description="EGF-like" evidence="13">
    <location>
        <begin position="1"/>
        <end position="35"/>
    </location>
</feature>
<dbReference type="AlphaFoldDB" id="A0A8C6X724"/>
<dbReference type="GO" id="GO:0002052">
    <property type="term" value="P:positive regulation of neuroblast proliferation"/>
    <property type="evidence" value="ECO:0007669"/>
    <property type="project" value="TreeGrafter"/>
</dbReference>
<dbReference type="SUPFAM" id="SSF57196">
    <property type="entry name" value="EGF/Laminin"/>
    <property type="match status" value="1"/>
</dbReference>
<feature type="domain" description="C-type lectin" evidence="14">
    <location>
        <begin position="79"/>
        <end position="193"/>
    </location>
</feature>